<dbReference type="EC" id="1.15.1.2" evidence="2"/>
<evidence type="ECO:0000259" key="12">
    <source>
        <dbReference type="Pfam" id="PF06397"/>
    </source>
</evidence>
<keyword evidence="4" id="KW-0813">Transport</keyword>
<keyword evidence="6" id="KW-0249">Electron transport</keyword>
<dbReference type="Pfam" id="PF01880">
    <property type="entry name" value="Desulfoferrodox"/>
    <property type="match status" value="1"/>
</dbReference>
<dbReference type="RefSeq" id="WP_191392442.1">
    <property type="nucleotide sequence ID" value="NZ_JACSNR010000002.1"/>
</dbReference>
<evidence type="ECO:0000256" key="7">
    <source>
        <dbReference type="ARBA" id="ARBA00023004"/>
    </source>
</evidence>
<dbReference type="InterPro" id="IPR002742">
    <property type="entry name" value="Desulfoferrodoxin_Fe-bd_dom"/>
</dbReference>
<evidence type="ECO:0000256" key="4">
    <source>
        <dbReference type="ARBA" id="ARBA00022448"/>
    </source>
</evidence>
<proteinExistence type="inferred from homology"/>
<dbReference type="Gene3D" id="2.60.40.730">
    <property type="entry name" value="SOR catalytic domain"/>
    <property type="match status" value="1"/>
</dbReference>
<dbReference type="InterPro" id="IPR036073">
    <property type="entry name" value="Desulfoferrodoxin_Fe-bd_dom_sf"/>
</dbReference>
<gene>
    <name evidence="13" type="ORF">H9X81_02410</name>
</gene>
<evidence type="ECO:0000259" key="11">
    <source>
        <dbReference type="Pfam" id="PF01880"/>
    </source>
</evidence>
<dbReference type="InterPro" id="IPR051233">
    <property type="entry name" value="Desulfoferrodoxin_SOR"/>
</dbReference>
<keyword evidence="14" id="KW-1185">Reference proteome</keyword>
<dbReference type="PANTHER" id="PTHR36541">
    <property type="entry name" value="SUPEROXIDE REDUCTASE-RELATED"/>
    <property type="match status" value="1"/>
</dbReference>
<keyword evidence="7" id="KW-0408">Iron</keyword>
<evidence type="ECO:0000256" key="5">
    <source>
        <dbReference type="ARBA" id="ARBA00022723"/>
    </source>
</evidence>
<dbReference type="Proteomes" id="UP000724149">
    <property type="component" value="Unassembled WGS sequence"/>
</dbReference>
<evidence type="ECO:0000256" key="2">
    <source>
        <dbReference type="ARBA" id="ARBA00012679"/>
    </source>
</evidence>
<accession>A0ABS2GLF0</accession>
<comment type="caution">
    <text evidence="13">The sequence shown here is derived from an EMBL/GenBank/DDBJ whole genome shotgun (WGS) entry which is preliminary data.</text>
</comment>
<organism evidence="13 14">
    <name type="scientific">Hydrogenoanaerobacterium saccharovorans</name>
    <dbReference type="NCBI Taxonomy" id="474960"/>
    <lineage>
        <taxon>Bacteria</taxon>
        <taxon>Bacillati</taxon>
        <taxon>Bacillota</taxon>
        <taxon>Clostridia</taxon>
        <taxon>Eubacteriales</taxon>
        <taxon>Oscillospiraceae</taxon>
        <taxon>Hydrogenoanaerobacterium</taxon>
    </lineage>
</organism>
<evidence type="ECO:0000256" key="6">
    <source>
        <dbReference type="ARBA" id="ARBA00022982"/>
    </source>
</evidence>
<dbReference type="PANTHER" id="PTHR36541:SF1">
    <property type="entry name" value="SUPEROXIDE REDUCTASE-RELATED"/>
    <property type="match status" value="1"/>
</dbReference>
<evidence type="ECO:0000313" key="14">
    <source>
        <dbReference type="Proteomes" id="UP000724149"/>
    </source>
</evidence>
<dbReference type="NCBIfam" id="TIGR00332">
    <property type="entry name" value="neela_ferrous"/>
    <property type="match status" value="1"/>
</dbReference>
<dbReference type="SUPFAM" id="SSF49367">
    <property type="entry name" value="Superoxide reductase-like"/>
    <property type="match status" value="1"/>
</dbReference>
<feature type="domain" description="Desulfoferrodoxin ferrous iron-binding" evidence="11">
    <location>
        <begin position="40"/>
        <end position="124"/>
    </location>
</feature>
<evidence type="ECO:0000256" key="10">
    <source>
        <dbReference type="ARBA" id="ARBA00047448"/>
    </source>
</evidence>
<evidence type="ECO:0000313" key="13">
    <source>
        <dbReference type="EMBL" id="MBM6922549.1"/>
    </source>
</evidence>
<reference evidence="13 14" key="1">
    <citation type="journal article" date="2021" name="Sci. Rep.">
        <title>The distribution of antibiotic resistance genes in chicken gut microbiota commensals.</title>
        <authorList>
            <person name="Juricova H."/>
            <person name="Matiasovicova J."/>
            <person name="Kubasova T."/>
            <person name="Cejkova D."/>
            <person name="Rychlik I."/>
        </authorList>
    </citation>
    <scope>NUCLEOTIDE SEQUENCE [LARGE SCALE GENOMIC DNA]</scope>
    <source>
        <strain evidence="13 14">An564</strain>
    </source>
</reference>
<feature type="domain" description="Desulfoferrodoxin N-terminal" evidence="12">
    <location>
        <begin position="5"/>
        <end position="33"/>
    </location>
</feature>
<name>A0ABS2GLF0_9FIRM</name>
<dbReference type="EMBL" id="JACSNR010000002">
    <property type="protein sequence ID" value="MBM6922549.1"/>
    <property type="molecule type" value="Genomic_DNA"/>
</dbReference>
<comment type="similarity">
    <text evidence="1">Belongs to the desulfoferrodoxin family.</text>
</comment>
<dbReference type="Pfam" id="PF06397">
    <property type="entry name" value="Desulfoferrod_N"/>
    <property type="match status" value="1"/>
</dbReference>
<evidence type="ECO:0000256" key="9">
    <source>
        <dbReference type="ARBA" id="ARBA00031398"/>
    </source>
</evidence>
<evidence type="ECO:0000256" key="8">
    <source>
        <dbReference type="ARBA" id="ARBA00024690"/>
    </source>
</evidence>
<comment type="function">
    <text evidence="8">Catalyzes the one-electron reduction of superoxide anion radical to hydrogen peroxide at a nonheme ferrous iron center. Plays a fundamental role in case of oxidative stress via its superoxide detoxification activity.</text>
</comment>
<protein>
    <recommendedName>
        <fullName evidence="3">Desulfoferrodoxin</fullName>
        <ecNumber evidence="2">1.15.1.2</ecNumber>
    </recommendedName>
    <alternativeName>
        <fullName evidence="9">Superoxide reductase</fullName>
    </alternativeName>
</protein>
<evidence type="ECO:0000256" key="3">
    <source>
        <dbReference type="ARBA" id="ARBA00014839"/>
    </source>
</evidence>
<evidence type="ECO:0000256" key="1">
    <source>
        <dbReference type="ARBA" id="ARBA00005941"/>
    </source>
</evidence>
<comment type="catalytic activity">
    <reaction evidence="10">
        <text>reduced [rubredoxin] + superoxide + 2 H(+) = oxidized [rubredoxin] + H2O2</text>
        <dbReference type="Rhea" id="RHEA:21324"/>
        <dbReference type="Rhea" id="RHEA-COMP:10302"/>
        <dbReference type="Rhea" id="RHEA-COMP:10303"/>
        <dbReference type="ChEBI" id="CHEBI:15378"/>
        <dbReference type="ChEBI" id="CHEBI:16240"/>
        <dbReference type="ChEBI" id="CHEBI:18421"/>
        <dbReference type="ChEBI" id="CHEBI:29033"/>
        <dbReference type="ChEBI" id="CHEBI:29034"/>
        <dbReference type="EC" id="1.15.1.2"/>
    </reaction>
</comment>
<sequence length="127" mass="13950">MAKKFYKCAKCGNIISKYVDSGVPVVCCGEPMMELVANSTDAAGEKHVPVVEVNGNKVIVKVGEVAHPMTEAHLISWIYLETNFGGHERVLSHTDEPKAEFVLADGEKALRAYEYCNLHGLWSAEVK</sequence>
<dbReference type="InterPro" id="IPR004462">
    <property type="entry name" value="Desulfoferrodoxin_N"/>
</dbReference>
<dbReference type="SUPFAM" id="SSF57802">
    <property type="entry name" value="Rubredoxin-like"/>
    <property type="match status" value="1"/>
</dbReference>
<keyword evidence="5" id="KW-0479">Metal-binding</keyword>